<dbReference type="STRING" id="1121416.SAMN02745220_00457"/>
<dbReference type="Pfam" id="PF13557">
    <property type="entry name" value="Phenol_MetA_deg"/>
    <property type="match status" value="1"/>
</dbReference>
<name>A0A1M7XXI1_9BACT</name>
<dbReference type="RefSeq" id="WP_073611831.1">
    <property type="nucleotide sequence ID" value="NZ_FRFE01000002.1"/>
</dbReference>
<evidence type="ECO:0000313" key="3">
    <source>
        <dbReference type="Proteomes" id="UP000184603"/>
    </source>
</evidence>
<feature type="region of interest" description="Disordered" evidence="1">
    <location>
        <begin position="89"/>
        <end position="143"/>
    </location>
</feature>
<sequence length="446" mass="49149">MMGKKVLSVLRVSLAGSLLLTMPDICISETVDTTTQEKEKLLESIEMQRRELEKQKQAMLEQTQQFHQYQQQMAKQLADQQQRIDELTALVSPQRKRDGSATDSPEKQSPQKTAATPTKEQLANSSQGIQPVGKPPEESEAKRPLDVSSIFDQPGVLTPKGSLNLEPSFMYSYSSSDQLSLVGYTIIPAITIGLIDVRRISRDTFVAGITARYGLTNRLEIEGRIPYVYRYEEASTSPFATDSNVAHSSTDGYGLGDIDMAVRYQLNRQEVGGPSFIASLRVKSDTGTSPFDVEYDPETLLYTESPTGSGFWGIQPGITFIYPSDPAVFFGSLSYTWNVERDIGVVDGVYFGDFDPGDFYGFSFGMGLALNEKASFSLGYDHTIVMKNKIDGNTIDDEVDVQLGILMIGYSYLVRDDLSVVVSLGLGITEAAPDAQITIKVPCNIF</sequence>
<dbReference type="EMBL" id="FRFE01000002">
    <property type="protein sequence ID" value="SHO43656.1"/>
    <property type="molecule type" value="Genomic_DNA"/>
</dbReference>
<feature type="compositionally biased region" description="Basic and acidic residues" evidence="1">
    <location>
        <begin position="95"/>
        <end position="106"/>
    </location>
</feature>
<keyword evidence="3" id="KW-1185">Reference proteome</keyword>
<accession>A0A1M7XXI1</accession>
<proteinExistence type="predicted"/>
<evidence type="ECO:0000256" key="1">
    <source>
        <dbReference type="SAM" id="MobiDB-lite"/>
    </source>
</evidence>
<dbReference type="Proteomes" id="UP000184603">
    <property type="component" value="Unassembled WGS sequence"/>
</dbReference>
<dbReference type="InterPro" id="IPR025737">
    <property type="entry name" value="FApF"/>
</dbReference>
<reference evidence="2 3" key="1">
    <citation type="submission" date="2016-12" db="EMBL/GenBank/DDBJ databases">
        <authorList>
            <person name="Song W.-J."/>
            <person name="Kurnit D.M."/>
        </authorList>
    </citation>
    <scope>NUCLEOTIDE SEQUENCE [LARGE SCALE GENOMIC DNA]</scope>
    <source>
        <strain evidence="2 3">DSM 18488</strain>
    </source>
</reference>
<organism evidence="2 3">
    <name type="scientific">Desulfopila aestuarii DSM 18488</name>
    <dbReference type="NCBI Taxonomy" id="1121416"/>
    <lineage>
        <taxon>Bacteria</taxon>
        <taxon>Pseudomonadati</taxon>
        <taxon>Thermodesulfobacteriota</taxon>
        <taxon>Desulfobulbia</taxon>
        <taxon>Desulfobulbales</taxon>
        <taxon>Desulfocapsaceae</taxon>
        <taxon>Desulfopila</taxon>
    </lineage>
</organism>
<protein>
    <submittedName>
        <fullName evidence="2">Putative MetA-pathway of phenol degradation</fullName>
    </submittedName>
</protein>
<dbReference type="AlphaFoldDB" id="A0A1M7XXI1"/>
<dbReference type="OrthoDB" id="5297564at2"/>
<evidence type="ECO:0000313" key="2">
    <source>
        <dbReference type="EMBL" id="SHO43656.1"/>
    </source>
</evidence>
<feature type="compositionally biased region" description="Polar residues" evidence="1">
    <location>
        <begin position="107"/>
        <end position="129"/>
    </location>
</feature>
<gene>
    <name evidence="2" type="ORF">SAMN02745220_00457</name>
</gene>